<dbReference type="AlphaFoldDB" id="A0A150KHT0"/>
<dbReference type="Proteomes" id="UP000075304">
    <property type="component" value="Unassembled WGS sequence"/>
</dbReference>
<evidence type="ECO:0000256" key="4">
    <source>
        <dbReference type="ARBA" id="ARBA00023136"/>
    </source>
</evidence>
<feature type="transmembrane region" description="Helical" evidence="5">
    <location>
        <begin position="148"/>
        <end position="172"/>
    </location>
</feature>
<reference evidence="8" key="2">
    <citation type="submission" date="2023-06" db="EMBL/GenBank/DDBJ databases">
        <title>Probiogenomic evaluation and L lactic producing Weizmannia coaggulans BKMTCR2-2 from tree bark.</title>
        <authorList>
            <person name="Mahittikon J."/>
            <person name="Tanasupawat S."/>
        </authorList>
    </citation>
    <scope>NUCLEOTIDE SEQUENCE</scope>
    <source>
        <strain evidence="8">BKMTCR2-2</strain>
    </source>
</reference>
<dbReference type="Pfam" id="PF00324">
    <property type="entry name" value="AA_permease"/>
    <property type="match status" value="1"/>
</dbReference>
<feature type="transmembrane region" description="Helical" evidence="5">
    <location>
        <begin position="411"/>
        <end position="430"/>
    </location>
</feature>
<feature type="transmembrane region" description="Helical" evidence="5">
    <location>
        <begin position="192"/>
        <end position="210"/>
    </location>
</feature>
<feature type="transmembrane region" description="Helical" evidence="5">
    <location>
        <begin position="230"/>
        <end position="249"/>
    </location>
</feature>
<keyword evidence="2 5" id="KW-0812">Transmembrane</keyword>
<dbReference type="GO" id="GO:0055085">
    <property type="term" value="P:transmembrane transport"/>
    <property type="evidence" value="ECO:0007669"/>
    <property type="project" value="InterPro"/>
</dbReference>
<comment type="caution">
    <text evidence="7">The sequence shown here is derived from an EMBL/GenBank/DDBJ whole genome shotgun (WGS) entry which is preliminary data.</text>
</comment>
<dbReference type="RefSeq" id="WP_061574433.1">
    <property type="nucleotide sequence ID" value="NZ_JAABON010000038.1"/>
</dbReference>
<feature type="transmembrane region" description="Helical" evidence="5">
    <location>
        <begin position="87"/>
        <end position="109"/>
    </location>
</feature>
<sequence length="461" mass="50581">MEKQTHLTRTLKLPQVILFGLAYMAPMIVFGTYGVLTETTHGMVPTAYIVALAAMLFTAYSYGKMVKAFPKSGSAYTYTRKSIHPHLGFMIGWAVLLDYIFLPMVIWLIGAVYLNTAFPSIPSWGWIIGFILITSIINVVSVKMTSNVNILMMVFQLLVVAIFIALCISDVATGTGAHSLFSSSPFYNSHASLSYILAGASIACYSFLGFDAVTTMSEETIQPEKTLPSAIFLITFIGGILFVLSSYVLHLVQPGYLHFKNIDSAAFEIAKQVGGNLFSAIFLAGLIIAQFASGVAAQASGARLLYAMGRDNVLPVKIFGYINSKTKTPIIDIVIIGIIALFALKMDVTTSTSFVNFGAFLTFIFVNIDVIFFYYIRGKQRSGKNFLLYLLIPLIGALLDFGLFINLDKNAKILGCIWAAIGLIYLVFLTKGFKQEPPEMEFESAENAAEVPLVNIEKHFI</sequence>
<feature type="transmembrane region" description="Helical" evidence="5">
    <location>
        <begin position="330"/>
        <end position="348"/>
    </location>
</feature>
<evidence type="ECO:0000256" key="1">
    <source>
        <dbReference type="ARBA" id="ARBA00004141"/>
    </source>
</evidence>
<keyword evidence="4 5" id="KW-0472">Membrane</keyword>
<feature type="transmembrane region" description="Helical" evidence="5">
    <location>
        <begin position="16"/>
        <end position="36"/>
    </location>
</feature>
<gene>
    <name evidence="7" type="ORF">B4099_2035</name>
    <name evidence="8" type="ORF">QN341_13830</name>
</gene>
<dbReference type="EMBL" id="LQYI01000023">
    <property type="protein sequence ID" value="KYC71835.1"/>
    <property type="molecule type" value="Genomic_DNA"/>
</dbReference>
<dbReference type="EMBL" id="JASUZX010000002">
    <property type="protein sequence ID" value="MDL5042085.1"/>
    <property type="molecule type" value="Genomic_DNA"/>
</dbReference>
<name>A0A150KHT0_HEYCO</name>
<protein>
    <submittedName>
        <fullName evidence="8">APC family permease</fullName>
    </submittedName>
</protein>
<dbReference type="PIRSF" id="PIRSF006060">
    <property type="entry name" value="AA_transporter"/>
    <property type="match status" value="1"/>
</dbReference>
<proteinExistence type="predicted"/>
<comment type="subcellular location">
    <subcellularLocation>
        <location evidence="1">Membrane</location>
        <topology evidence="1">Multi-pass membrane protein</topology>
    </subcellularLocation>
</comment>
<dbReference type="PANTHER" id="PTHR42770">
    <property type="entry name" value="AMINO ACID TRANSPORTER-RELATED"/>
    <property type="match status" value="1"/>
</dbReference>
<accession>A0A150KHT0</accession>
<dbReference type="GO" id="GO:0016020">
    <property type="term" value="C:membrane"/>
    <property type="evidence" value="ECO:0007669"/>
    <property type="project" value="UniProtKB-SubCell"/>
</dbReference>
<evidence type="ECO:0000313" key="8">
    <source>
        <dbReference type="EMBL" id="MDL5042085.1"/>
    </source>
</evidence>
<feature type="transmembrane region" description="Helical" evidence="5">
    <location>
        <begin position="386"/>
        <end position="405"/>
    </location>
</feature>
<dbReference type="InterPro" id="IPR004841">
    <property type="entry name" value="AA-permease/SLC12A_dom"/>
</dbReference>
<dbReference type="InterPro" id="IPR050367">
    <property type="entry name" value="APC_superfamily"/>
</dbReference>
<feature type="transmembrane region" description="Helical" evidence="5">
    <location>
        <begin position="354"/>
        <end position="374"/>
    </location>
</feature>
<dbReference type="PATRIC" id="fig|1398.25.peg.1696"/>
<dbReference type="PANTHER" id="PTHR42770:SF8">
    <property type="entry name" value="PUTRESCINE IMPORTER PUUP"/>
    <property type="match status" value="1"/>
</dbReference>
<evidence type="ECO:0000256" key="2">
    <source>
        <dbReference type="ARBA" id="ARBA00022692"/>
    </source>
</evidence>
<reference evidence="7 9" key="1">
    <citation type="submission" date="2016-01" db="EMBL/GenBank/DDBJ databases">
        <title>Genome Sequences of Twelve Sporeforming Bacillus Species Isolated from Foods.</title>
        <authorList>
            <person name="Berendsen E.M."/>
            <person name="Wells-Bennik M.H."/>
            <person name="Krawcyk A.O."/>
            <person name="De Jong A."/>
            <person name="Holsappel S."/>
            <person name="Eijlander R.T."/>
            <person name="Kuipers O.P."/>
        </authorList>
    </citation>
    <scope>NUCLEOTIDE SEQUENCE [LARGE SCALE GENOMIC DNA]</scope>
    <source>
        <strain evidence="7 9">B4099</strain>
    </source>
</reference>
<evidence type="ECO:0000256" key="5">
    <source>
        <dbReference type="SAM" id="Phobius"/>
    </source>
</evidence>
<feature type="transmembrane region" description="Helical" evidence="5">
    <location>
        <begin position="42"/>
        <end position="62"/>
    </location>
</feature>
<evidence type="ECO:0000259" key="6">
    <source>
        <dbReference type="Pfam" id="PF00324"/>
    </source>
</evidence>
<dbReference type="Proteomes" id="UP001223084">
    <property type="component" value="Unassembled WGS sequence"/>
</dbReference>
<feature type="domain" description="Amino acid permease/ SLC12A" evidence="6">
    <location>
        <begin position="23"/>
        <end position="367"/>
    </location>
</feature>
<evidence type="ECO:0000313" key="9">
    <source>
        <dbReference type="Proteomes" id="UP000075304"/>
    </source>
</evidence>
<keyword evidence="3 5" id="KW-1133">Transmembrane helix</keyword>
<feature type="transmembrane region" description="Helical" evidence="5">
    <location>
        <begin position="277"/>
        <end position="297"/>
    </location>
</feature>
<evidence type="ECO:0000313" key="7">
    <source>
        <dbReference type="EMBL" id="KYC71835.1"/>
    </source>
</evidence>
<dbReference type="Gene3D" id="1.20.1740.10">
    <property type="entry name" value="Amino acid/polyamine transporter I"/>
    <property type="match status" value="1"/>
</dbReference>
<feature type="transmembrane region" description="Helical" evidence="5">
    <location>
        <begin position="121"/>
        <end position="141"/>
    </location>
</feature>
<organism evidence="7 9">
    <name type="scientific">Heyndrickxia coagulans</name>
    <name type="common">Weizmannia coagulans</name>
    <dbReference type="NCBI Taxonomy" id="1398"/>
    <lineage>
        <taxon>Bacteria</taxon>
        <taxon>Bacillati</taxon>
        <taxon>Bacillota</taxon>
        <taxon>Bacilli</taxon>
        <taxon>Bacillales</taxon>
        <taxon>Bacillaceae</taxon>
        <taxon>Heyndrickxia</taxon>
    </lineage>
</organism>
<evidence type="ECO:0000256" key="3">
    <source>
        <dbReference type="ARBA" id="ARBA00022989"/>
    </source>
</evidence>